<dbReference type="EMBL" id="BGZK01001743">
    <property type="protein sequence ID" value="GBP85530.1"/>
    <property type="molecule type" value="Genomic_DNA"/>
</dbReference>
<keyword evidence="2" id="KW-1185">Reference proteome</keyword>
<dbReference type="AlphaFoldDB" id="A0A4C1ZCR7"/>
<evidence type="ECO:0000313" key="2">
    <source>
        <dbReference type="Proteomes" id="UP000299102"/>
    </source>
</evidence>
<dbReference type="OrthoDB" id="10017160at2759"/>
<sequence length="139" mass="14795">MGTCVYILDGIFMSDRGIAIHYKAISQGDATRPATAQAPAGSRAVGRLCCDSLGDKFCDRRLYTSVNNKNIDAVRRTIETDTHVAYHVIRAYLSVVQLIIFNKSAVLIVVSAARVAHPRAPPGADFACSLAAAAASVSK</sequence>
<proteinExistence type="predicted"/>
<evidence type="ECO:0000313" key="1">
    <source>
        <dbReference type="EMBL" id="GBP85530.1"/>
    </source>
</evidence>
<comment type="caution">
    <text evidence="1">The sequence shown here is derived from an EMBL/GenBank/DDBJ whole genome shotgun (WGS) entry which is preliminary data.</text>
</comment>
<gene>
    <name evidence="1" type="ORF">EVAR_53755_1</name>
</gene>
<name>A0A4C1ZCR7_EUMVA</name>
<organism evidence="1 2">
    <name type="scientific">Eumeta variegata</name>
    <name type="common">Bagworm moth</name>
    <name type="synonym">Eumeta japonica</name>
    <dbReference type="NCBI Taxonomy" id="151549"/>
    <lineage>
        <taxon>Eukaryota</taxon>
        <taxon>Metazoa</taxon>
        <taxon>Ecdysozoa</taxon>
        <taxon>Arthropoda</taxon>
        <taxon>Hexapoda</taxon>
        <taxon>Insecta</taxon>
        <taxon>Pterygota</taxon>
        <taxon>Neoptera</taxon>
        <taxon>Endopterygota</taxon>
        <taxon>Lepidoptera</taxon>
        <taxon>Glossata</taxon>
        <taxon>Ditrysia</taxon>
        <taxon>Tineoidea</taxon>
        <taxon>Psychidae</taxon>
        <taxon>Oiketicinae</taxon>
        <taxon>Eumeta</taxon>
    </lineage>
</organism>
<dbReference type="Proteomes" id="UP000299102">
    <property type="component" value="Unassembled WGS sequence"/>
</dbReference>
<reference evidence="1 2" key="1">
    <citation type="journal article" date="2019" name="Commun. Biol.">
        <title>The bagworm genome reveals a unique fibroin gene that provides high tensile strength.</title>
        <authorList>
            <person name="Kono N."/>
            <person name="Nakamura H."/>
            <person name="Ohtoshi R."/>
            <person name="Tomita M."/>
            <person name="Numata K."/>
            <person name="Arakawa K."/>
        </authorList>
    </citation>
    <scope>NUCLEOTIDE SEQUENCE [LARGE SCALE GENOMIC DNA]</scope>
</reference>
<accession>A0A4C1ZCR7</accession>
<protein>
    <submittedName>
        <fullName evidence="1">Uncharacterized protein</fullName>
    </submittedName>
</protein>